<feature type="transmembrane region" description="Helical" evidence="1">
    <location>
        <begin position="128"/>
        <end position="153"/>
    </location>
</feature>
<feature type="transmembrane region" description="Helical" evidence="1">
    <location>
        <begin position="203"/>
        <end position="223"/>
    </location>
</feature>
<keyword evidence="1" id="KW-0812">Transmembrane</keyword>
<gene>
    <name evidence="3" type="ORF">METZ01_LOCUS389329</name>
</gene>
<dbReference type="GO" id="GO:0046583">
    <property type="term" value="F:monoatomic cation efflux transmembrane transporter activity"/>
    <property type="evidence" value="ECO:0007669"/>
    <property type="project" value="TreeGrafter"/>
</dbReference>
<dbReference type="EMBL" id="UINC01146004">
    <property type="protein sequence ID" value="SVD36475.1"/>
    <property type="molecule type" value="Genomic_DNA"/>
</dbReference>
<feature type="non-terminal residue" evidence="3">
    <location>
        <position position="1"/>
    </location>
</feature>
<dbReference type="GO" id="GO:0010045">
    <property type="term" value="P:response to nickel cation"/>
    <property type="evidence" value="ECO:0007669"/>
    <property type="project" value="TreeGrafter"/>
</dbReference>
<dbReference type="GO" id="GO:0015099">
    <property type="term" value="F:nickel cation transmembrane transporter activity"/>
    <property type="evidence" value="ECO:0007669"/>
    <property type="project" value="TreeGrafter"/>
</dbReference>
<dbReference type="InterPro" id="IPR039447">
    <property type="entry name" value="UreH-like_TM_dom"/>
</dbReference>
<dbReference type="GO" id="GO:0006824">
    <property type="term" value="P:cobalt ion transport"/>
    <property type="evidence" value="ECO:0007669"/>
    <property type="project" value="UniProtKB-KW"/>
</dbReference>
<keyword evidence="1" id="KW-0472">Membrane</keyword>
<evidence type="ECO:0000256" key="1">
    <source>
        <dbReference type="SAM" id="Phobius"/>
    </source>
</evidence>
<dbReference type="PANTHER" id="PTHR40659">
    <property type="entry name" value="NICKEL/COBALT EFFLUX SYSTEM RCNA"/>
    <property type="match status" value="1"/>
</dbReference>
<dbReference type="InterPro" id="IPR051224">
    <property type="entry name" value="NiCoT_RcnA"/>
</dbReference>
<dbReference type="GO" id="GO:0032025">
    <property type="term" value="P:response to cobalt ion"/>
    <property type="evidence" value="ECO:0007669"/>
    <property type="project" value="TreeGrafter"/>
</dbReference>
<protein>
    <recommendedName>
        <fullName evidence="2">Urease accessory protein UreH-like transmembrane domain-containing protein</fullName>
    </recommendedName>
</protein>
<feature type="transmembrane region" description="Helical" evidence="1">
    <location>
        <begin position="35"/>
        <end position="59"/>
    </location>
</feature>
<dbReference type="AlphaFoldDB" id="A0A382URP6"/>
<evidence type="ECO:0000313" key="3">
    <source>
        <dbReference type="EMBL" id="SVD36475.1"/>
    </source>
</evidence>
<sequence length="230" mass="24138">TAFILGVLHSFEPAHGKAVLVAYLMGSRRSFYHTILFGLAIAVAHTFSVMVLGLAAWLASRQYDVPLTGSTMSLFGGLLVLGIGFWMLLRWRVGACPHPGHGHHEHPLEDGNVTENGKGQTSTSLRQLLILGFGGGLVPCPSGVAMLLTAVAAGNPGEGLGLAASFSLGAGVVVVLLSALVYRTSTVTDKWLSQTGSFAEHMPMVSSLLIIGIGMWLSGSAFVEWTAPVQ</sequence>
<name>A0A382URP6_9ZZZZ</name>
<feature type="domain" description="Urease accessory protein UreH-like transmembrane" evidence="2">
    <location>
        <begin position="19"/>
        <end position="214"/>
    </location>
</feature>
<dbReference type="Pfam" id="PF13386">
    <property type="entry name" value="DsbD_2"/>
    <property type="match status" value="1"/>
</dbReference>
<organism evidence="3">
    <name type="scientific">marine metagenome</name>
    <dbReference type="NCBI Taxonomy" id="408172"/>
    <lineage>
        <taxon>unclassified sequences</taxon>
        <taxon>metagenomes</taxon>
        <taxon>ecological metagenomes</taxon>
    </lineage>
</organism>
<dbReference type="GO" id="GO:0005886">
    <property type="term" value="C:plasma membrane"/>
    <property type="evidence" value="ECO:0007669"/>
    <property type="project" value="UniProtKB-SubCell"/>
</dbReference>
<proteinExistence type="predicted"/>
<feature type="transmembrane region" description="Helical" evidence="1">
    <location>
        <begin position="71"/>
        <end position="89"/>
    </location>
</feature>
<feature type="transmembrane region" description="Helical" evidence="1">
    <location>
        <begin position="159"/>
        <end position="182"/>
    </location>
</feature>
<dbReference type="PANTHER" id="PTHR40659:SF1">
    <property type="entry name" value="NICKEL_COBALT EFFLUX SYSTEM RCNA"/>
    <property type="match status" value="1"/>
</dbReference>
<accession>A0A382URP6</accession>
<evidence type="ECO:0000259" key="2">
    <source>
        <dbReference type="Pfam" id="PF13386"/>
    </source>
</evidence>
<keyword evidence="1" id="KW-1133">Transmembrane helix</keyword>
<reference evidence="3" key="1">
    <citation type="submission" date="2018-05" db="EMBL/GenBank/DDBJ databases">
        <authorList>
            <person name="Lanie J.A."/>
            <person name="Ng W.-L."/>
            <person name="Kazmierczak K.M."/>
            <person name="Andrzejewski T.M."/>
            <person name="Davidsen T.M."/>
            <person name="Wayne K.J."/>
            <person name="Tettelin H."/>
            <person name="Glass J.I."/>
            <person name="Rusch D."/>
            <person name="Podicherti R."/>
            <person name="Tsui H.-C.T."/>
            <person name="Winkler M.E."/>
        </authorList>
    </citation>
    <scope>NUCLEOTIDE SEQUENCE</scope>
</reference>